<reference evidence="2" key="1">
    <citation type="journal article" date="2014" name="Front. Microbiol.">
        <title>High frequency of phylogenetically diverse reductive dehalogenase-homologous genes in deep subseafloor sedimentary metagenomes.</title>
        <authorList>
            <person name="Kawai M."/>
            <person name="Futagami T."/>
            <person name="Toyoda A."/>
            <person name="Takaki Y."/>
            <person name="Nishi S."/>
            <person name="Hori S."/>
            <person name="Arai W."/>
            <person name="Tsubouchi T."/>
            <person name="Morono Y."/>
            <person name="Uchiyama I."/>
            <person name="Ito T."/>
            <person name="Fujiyama A."/>
            <person name="Inagaki F."/>
            <person name="Takami H."/>
        </authorList>
    </citation>
    <scope>NUCLEOTIDE SEQUENCE</scope>
    <source>
        <strain evidence="2">Expedition CK06-06</strain>
    </source>
</reference>
<evidence type="ECO:0000313" key="2">
    <source>
        <dbReference type="EMBL" id="GAI89826.1"/>
    </source>
</evidence>
<accession>X1TEM7</accession>
<proteinExistence type="predicted"/>
<evidence type="ECO:0000256" key="1">
    <source>
        <dbReference type="SAM" id="MobiDB-lite"/>
    </source>
</evidence>
<dbReference type="AlphaFoldDB" id="X1TEM7"/>
<comment type="caution">
    <text evidence="2">The sequence shown here is derived from an EMBL/GenBank/DDBJ whole genome shotgun (WGS) entry which is preliminary data.</text>
</comment>
<dbReference type="EMBL" id="BARW01021588">
    <property type="protein sequence ID" value="GAI89826.1"/>
    <property type="molecule type" value="Genomic_DNA"/>
</dbReference>
<feature type="region of interest" description="Disordered" evidence="1">
    <location>
        <begin position="31"/>
        <end position="66"/>
    </location>
</feature>
<protein>
    <submittedName>
        <fullName evidence="2">Uncharacterized protein</fullName>
    </submittedName>
</protein>
<name>X1TEM7_9ZZZZ</name>
<gene>
    <name evidence="2" type="ORF">S12H4_36237</name>
</gene>
<sequence>MSIYTYEVTLRGWTVLFSYLHSNACAVSMSGYPGNRNNQEDVRSVSLHTGMYQEKNGGDDGYESYV</sequence>
<organism evidence="2">
    <name type="scientific">marine sediment metagenome</name>
    <dbReference type="NCBI Taxonomy" id="412755"/>
    <lineage>
        <taxon>unclassified sequences</taxon>
        <taxon>metagenomes</taxon>
        <taxon>ecological metagenomes</taxon>
    </lineage>
</organism>